<sequence>MHSVPSSLKVASRFFHWSQIQICVKMATVSESPVHFNVERFNPSWQCVMLRVKDPSVSVPFYEKHFGLTCVHSYVVDKLGFSLFFLEKLRAGQTVPEKDTLASEKYLWNMKGTAIELFHNHGSEKDDNFSVNNGNVEPYRGFGHIAFNTSNVFEAAEELEANGVKFQKRPSEGRMKNIAFALDPDGYWIELVGRNPDTHFKEKYNFSQTMIRIKDPKKSIPFYTNYFGMTVIKEAHMNDFSLYFLANLPKGTHVADPKSLEATTFVKDMWYPVLELTHNHGTENDENFHYHNGNDAPQGFGNFGFVCDDVEDFCKELESRGVPFSQKFNEGEIPRLAFAEDPDGYSIEIIPRSFTFSGA</sequence>
<evidence type="ECO:0000256" key="9">
    <source>
        <dbReference type="ARBA" id="ARBA00030892"/>
    </source>
</evidence>
<evidence type="ECO:0000256" key="11">
    <source>
        <dbReference type="ARBA" id="ARBA00033298"/>
    </source>
</evidence>
<dbReference type="InterPro" id="IPR004361">
    <property type="entry name" value="Glyoxalase_1"/>
</dbReference>
<comment type="pathway">
    <text evidence="2">Secondary metabolite metabolism; methylglyoxal degradation; (R)-lactate from methylglyoxal: step 1/2.</text>
</comment>
<accession>A0ABQ7J7H0</accession>
<evidence type="ECO:0000313" key="14">
    <source>
        <dbReference type="Proteomes" id="UP000823046"/>
    </source>
</evidence>
<dbReference type="InterPro" id="IPR018146">
    <property type="entry name" value="Glyoxalase_1_CS"/>
</dbReference>
<keyword evidence="6" id="KW-0862">Zinc</keyword>
<keyword evidence="7" id="KW-0456">Lyase</keyword>
<dbReference type="PROSITE" id="PS00934">
    <property type="entry name" value="GLYOXALASE_I_1"/>
    <property type="match status" value="1"/>
</dbReference>
<keyword evidence="14" id="KW-1185">Reference proteome</keyword>
<dbReference type="Proteomes" id="UP000823046">
    <property type="component" value="Unassembled WGS sequence"/>
</dbReference>
<evidence type="ECO:0000256" key="8">
    <source>
        <dbReference type="ARBA" id="ARBA00030291"/>
    </source>
</evidence>
<comment type="similarity">
    <text evidence="3">Belongs to the glyoxalase I family.</text>
</comment>
<feature type="domain" description="VOC" evidence="12">
    <location>
        <begin position="44"/>
        <end position="194"/>
    </location>
</feature>
<evidence type="ECO:0000256" key="1">
    <source>
        <dbReference type="ARBA" id="ARBA00001947"/>
    </source>
</evidence>
<gene>
    <name evidence="13" type="ORF">IE077_003778</name>
</gene>
<evidence type="ECO:0000256" key="2">
    <source>
        <dbReference type="ARBA" id="ARBA00005008"/>
    </source>
</evidence>
<evidence type="ECO:0000259" key="12">
    <source>
        <dbReference type="PROSITE" id="PS51819"/>
    </source>
</evidence>
<evidence type="ECO:0000256" key="3">
    <source>
        <dbReference type="ARBA" id="ARBA00010363"/>
    </source>
</evidence>
<evidence type="ECO:0000313" key="13">
    <source>
        <dbReference type="EMBL" id="KAF8819938.1"/>
    </source>
</evidence>
<organism evidence="13 14">
    <name type="scientific">Cardiosporidium cionae</name>
    <dbReference type="NCBI Taxonomy" id="476202"/>
    <lineage>
        <taxon>Eukaryota</taxon>
        <taxon>Sar</taxon>
        <taxon>Alveolata</taxon>
        <taxon>Apicomplexa</taxon>
        <taxon>Aconoidasida</taxon>
        <taxon>Nephromycida</taxon>
        <taxon>Cardiosporidium</taxon>
    </lineage>
</organism>
<evidence type="ECO:0000256" key="4">
    <source>
        <dbReference type="ARBA" id="ARBA00012081"/>
    </source>
</evidence>
<evidence type="ECO:0000256" key="5">
    <source>
        <dbReference type="ARBA" id="ARBA00022723"/>
    </source>
</evidence>
<comment type="caution">
    <text evidence="13">The sequence shown here is derived from an EMBL/GenBank/DDBJ whole genome shotgun (WGS) entry which is preliminary data.</text>
</comment>
<dbReference type="PANTHER" id="PTHR10374:SF30">
    <property type="entry name" value="LACTOYLGLUTATHIONE LYASE"/>
    <property type="match status" value="1"/>
</dbReference>
<dbReference type="Gene3D" id="3.10.180.10">
    <property type="entry name" value="2,3-Dihydroxybiphenyl 1,2-Dioxygenase, domain 1"/>
    <property type="match status" value="2"/>
</dbReference>
<dbReference type="InterPro" id="IPR004360">
    <property type="entry name" value="Glyas_Fos-R_dOase_dom"/>
</dbReference>
<evidence type="ECO:0000256" key="10">
    <source>
        <dbReference type="ARBA" id="ARBA00032460"/>
    </source>
</evidence>
<evidence type="ECO:0000256" key="6">
    <source>
        <dbReference type="ARBA" id="ARBA00022833"/>
    </source>
</evidence>
<dbReference type="PANTHER" id="PTHR10374">
    <property type="entry name" value="LACTOYLGLUTATHIONE LYASE GLYOXALASE I"/>
    <property type="match status" value="1"/>
</dbReference>
<keyword evidence="5" id="KW-0479">Metal-binding</keyword>
<dbReference type="PROSITE" id="PS51819">
    <property type="entry name" value="VOC"/>
    <property type="match status" value="2"/>
</dbReference>
<feature type="domain" description="VOC" evidence="12">
    <location>
        <begin position="205"/>
        <end position="352"/>
    </location>
</feature>
<dbReference type="InterPro" id="IPR029068">
    <property type="entry name" value="Glyas_Bleomycin-R_OHBP_Dase"/>
</dbReference>
<dbReference type="CDD" id="cd07233">
    <property type="entry name" value="GlxI_Zn"/>
    <property type="match status" value="2"/>
</dbReference>
<dbReference type="InterPro" id="IPR037523">
    <property type="entry name" value="VOC_core"/>
</dbReference>
<dbReference type="EC" id="4.4.1.5" evidence="4"/>
<comment type="cofactor">
    <cofactor evidence="1">
        <name>Zn(2+)</name>
        <dbReference type="ChEBI" id="CHEBI:29105"/>
    </cofactor>
</comment>
<evidence type="ECO:0000256" key="7">
    <source>
        <dbReference type="ARBA" id="ARBA00023239"/>
    </source>
</evidence>
<reference evidence="13 14" key="1">
    <citation type="journal article" date="2020" name="bioRxiv">
        <title>Metabolic contributions of an alphaproteobacterial endosymbiont in the apicomplexan Cardiosporidium cionae.</title>
        <authorList>
            <person name="Hunter E.S."/>
            <person name="Paight C.J."/>
            <person name="Lane C.E."/>
        </authorList>
    </citation>
    <scope>NUCLEOTIDE SEQUENCE [LARGE SCALE GENOMIC DNA]</scope>
    <source>
        <strain evidence="13">ESH_2018</strain>
    </source>
</reference>
<name>A0ABQ7J7H0_9APIC</name>
<dbReference type="Pfam" id="PF00903">
    <property type="entry name" value="Glyoxalase"/>
    <property type="match status" value="2"/>
</dbReference>
<dbReference type="EMBL" id="JADAQX010000542">
    <property type="protein sequence ID" value="KAF8819938.1"/>
    <property type="molecule type" value="Genomic_DNA"/>
</dbReference>
<proteinExistence type="inferred from homology"/>
<dbReference type="SUPFAM" id="SSF54593">
    <property type="entry name" value="Glyoxalase/Bleomycin resistance protein/Dihydroxybiphenyl dioxygenase"/>
    <property type="match status" value="2"/>
</dbReference>
<dbReference type="NCBIfam" id="TIGR00068">
    <property type="entry name" value="glyox_I"/>
    <property type="match status" value="2"/>
</dbReference>
<protein>
    <recommendedName>
        <fullName evidence="4">lactoylglutathione lyase</fullName>
        <ecNumber evidence="4">4.4.1.5</ecNumber>
    </recommendedName>
    <alternativeName>
        <fullName evidence="9">Aldoketomutase</fullName>
    </alternativeName>
    <alternativeName>
        <fullName evidence="8">Ketone-aldehyde mutase</fullName>
    </alternativeName>
    <alternativeName>
        <fullName evidence="10">Methylglyoxalase</fullName>
    </alternativeName>
    <alternativeName>
        <fullName evidence="11">S-D-lactoylglutathione methylglyoxal lyase</fullName>
    </alternativeName>
</protein>